<dbReference type="OrthoDB" id="7062382at2"/>
<sequence length="87" mass="10255">MLCAIYKSNKKAGMYLYIAKREQFDCVPHELMEAFGRPKFVMLFNLLGEKQLAQVDNDVVLDHIRQHGFYLQMSKENDELFGRIKQI</sequence>
<dbReference type="SUPFAM" id="SSF160191">
    <property type="entry name" value="YcgL-like"/>
    <property type="match status" value="1"/>
</dbReference>
<dbReference type="InterPro" id="IPR038068">
    <property type="entry name" value="YcgL-like_sf"/>
</dbReference>
<evidence type="ECO:0000313" key="4">
    <source>
        <dbReference type="Proteomes" id="UP000229329"/>
    </source>
</evidence>
<reference evidence="3 4" key="1">
    <citation type="submission" date="2017-11" db="EMBL/GenBank/DDBJ databases">
        <title>Reclassification of Bisgaard taxon 7 as Conservatibacter flavescens gen. nov., sp. nov.</title>
        <authorList>
            <person name="Christensen H."/>
        </authorList>
    </citation>
    <scope>NUCLEOTIDE SEQUENCE [LARGE SCALE GENOMIC DNA]</scope>
    <source>
        <strain evidence="3 4">7_4</strain>
    </source>
</reference>
<comment type="caution">
    <text evidence="3">The sequence shown here is derived from an EMBL/GenBank/DDBJ whole genome shotgun (WGS) entry which is preliminary data.</text>
</comment>
<organism evidence="3 4">
    <name type="scientific">Conservatibacter flavescens</name>
    <dbReference type="NCBI Taxonomy" id="28161"/>
    <lineage>
        <taxon>Bacteria</taxon>
        <taxon>Pseudomonadati</taxon>
        <taxon>Pseudomonadota</taxon>
        <taxon>Gammaproteobacteria</taxon>
        <taxon>Pasteurellales</taxon>
        <taxon>Pasteurellaceae</taxon>
        <taxon>Conservatibacter</taxon>
    </lineage>
</organism>
<dbReference type="HAMAP" id="MF_01866">
    <property type="entry name" value="UPF0745"/>
    <property type="match status" value="1"/>
</dbReference>
<gene>
    <name evidence="3" type="ORF">CVP05_00705</name>
</gene>
<feature type="domain" description="YcgL" evidence="2">
    <location>
        <begin position="1"/>
        <end position="85"/>
    </location>
</feature>
<dbReference type="AlphaFoldDB" id="A0A2M8S5D3"/>
<accession>A0A2M8S5D3</accession>
<evidence type="ECO:0000313" key="3">
    <source>
        <dbReference type="EMBL" id="PJG86365.1"/>
    </source>
</evidence>
<evidence type="ECO:0000259" key="2">
    <source>
        <dbReference type="PROSITE" id="PS51648"/>
    </source>
</evidence>
<dbReference type="PANTHER" id="PTHR38109:SF1">
    <property type="entry name" value="PROTEIN YCGL"/>
    <property type="match status" value="1"/>
</dbReference>
<evidence type="ECO:0000256" key="1">
    <source>
        <dbReference type="HAMAP-Rule" id="MF_01866"/>
    </source>
</evidence>
<dbReference type="InterPro" id="IPR027354">
    <property type="entry name" value="YcgL_dom"/>
</dbReference>
<keyword evidence="4" id="KW-1185">Reference proteome</keyword>
<dbReference type="EMBL" id="PHHA01000002">
    <property type="protein sequence ID" value="PJG86365.1"/>
    <property type="molecule type" value="Genomic_DNA"/>
</dbReference>
<dbReference type="RefSeq" id="WP_100287641.1">
    <property type="nucleotide sequence ID" value="NZ_PHHA01000002.1"/>
</dbReference>
<proteinExistence type="inferred from homology"/>
<dbReference type="Proteomes" id="UP000229329">
    <property type="component" value="Unassembled WGS sequence"/>
</dbReference>
<dbReference type="Pfam" id="PF05166">
    <property type="entry name" value="YcgL"/>
    <property type="match status" value="1"/>
</dbReference>
<dbReference type="Gene3D" id="3.10.510.20">
    <property type="entry name" value="YcgL domain"/>
    <property type="match status" value="1"/>
</dbReference>
<protein>
    <recommendedName>
        <fullName evidence="1">YcgL domain-containing protein CVP05_00705</fullName>
    </recommendedName>
</protein>
<dbReference type="PROSITE" id="PS51648">
    <property type="entry name" value="YCGL"/>
    <property type="match status" value="1"/>
</dbReference>
<name>A0A2M8S5D3_9PAST</name>
<dbReference type="PANTHER" id="PTHR38109">
    <property type="entry name" value="PROTEIN YCGL"/>
    <property type="match status" value="1"/>
</dbReference>